<dbReference type="GO" id="GO:0043266">
    <property type="term" value="P:regulation of potassium ion transport"/>
    <property type="evidence" value="ECO:0007669"/>
    <property type="project" value="TreeGrafter"/>
</dbReference>
<dbReference type="GO" id="GO:0005886">
    <property type="term" value="C:plasma membrane"/>
    <property type="evidence" value="ECO:0007669"/>
    <property type="project" value="TreeGrafter"/>
</dbReference>
<dbReference type="SUPFAM" id="SSF103473">
    <property type="entry name" value="MFS general substrate transporter"/>
    <property type="match status" value="1"/>
</dbReference>
<dbReference type="PANTHER" id="PTHR19444">
    <property type="entry name" value="UNC-93 RELATED"/>
    <property type="match status" value="1"/>
</dbReference>
<evidence type="ECO:0000256" key="1">
    <source>
        <dbReference type="ARBA" id="ARBA00004141"/>
    </source>
</evidence>
<sequence length="610" mass="67340">MLTFGNDEHDEKYPIAGGFLSSTRANAGSFILARAKEKVATAQETGRGNRRRAAIYPHHIRSVLLHDISNGASSSRTRSGICWDEFAENLKADMQEGVATESEALEAMEKLGPREKWRIVKNIAVLGIAFMIHFTAFHGTSNLQSSLHNDGSLGAYTLACIYGSLILSNLFLPVLVIRLLGCKWTIVVSFVAYMPYIAAQFYPSFATLIPSGLAVGFGGGPLWCAKCTYLSIIAEAFSISTRRKVRTDYLIVKFFSLFFVFYQLAQVLGNLISFTVLSYGEVESAVNGTIESSINISVTCGAKYAAPIHQQAKSAIDLKRPEPEQLNRLTGIFLACMVGACASVALGVDSLKRYNMVRKGPENRISGMNTLVITLRQLSHRYQLLLLPIVAFIGVAQAFITADFTKSFVACGLGISYIGYAMISYGLANTVAAAFTPYVTKHLGRRLLILVTFVFHAALIVFMLLWTPTNEYYKYSIIVACWGLADGVWLIQINSLSGILFPGNEEAAFSNFRLWEACGSVVMYSASSFFPTFHKLLFVLGIMTVGTIGYGTIELMEYKAKRIDPEKRFEVVSQEQHDTFRHHPHGVLERLAFVAEPDAYDFPLVTELMG</sequence>
<dbReference type="AlphaFoldDB" id="A0A182MMG8"/>
<protein>
    <recommendedName>
        <fullName evidence="9">UNC93-like protein</fullName>
    </recommendedName>
</protein>
<comment type="subcellular location">
    <subcellularLocation>
        <location evidence="1">Membrane</location>
        <topology evidence="1">Multi-pass membrane protein</topology>
    </subcellularLocation>
</comment>
<evidence type="ECO:0000313" key="7">
    <source>
        <dbReference type="EnsemblMetazoa" id="ACUA021820-PA"/>
    </source>
</evidence>
<reference evidence="8" key="1">
    <citation type="submission" date="2013-09" db="EMBL/GenBank/DDBJ databases">
        <title>The Genome Sequence of Anopheles culicifacies species A.</title>
        <authorList>
            <consortium name="The Broad Institute Genomics Platform"/>
            <person name="Neafsey D.E."/>
            <person name="Besansky N."/>
            <person name="Howell P."/>
            <person name="Walton C."/>
            <person name="Young S.K."/>
            <person name="Zeng Q."/>
            <person name="Gargeya S."/>
            <person name="Fitzgerald M."/>
            <person name="Haas B."/>
            <person name="Abouelleil A."/>
            <person name="Allen A.W."/>
            <person name="Alvarado L."/>
            <person name="Arachchi H.M."/>
            <person name="Berlin A.M."/>
            <person name="Chapman S.B."/>
            <person name="Gainer-Dewar J."/>
            <person name="Goldberg J."/>
            <person name="Griggs A."/>
            <person name="Gujja S."/>
            <person name="Hansen M."/>
            <person name="Howarth C."/>
            <person name="Imamovic A."/>
            <person name="Ireland A."/>
            <person name="Larimer J."/>
            <person name="McCowan C."/>
            <person name="Murphy C."/>
            <person name="Pearson M."/>
            <person name="Poon T.W."/>
            <person name="Priest M."/>
            <person name="Roberts A."/>
            <person name="Saif S."/>
            <person name="Shea T."/>
            <person name="Sisk P."/>
            <person name="Sykes S."/>
            <person name="Wortman J."/>
            <person name="Nusbaum C."/>
            <person name="Birren B."/>
        </authorList>
    </citation>
    <scope>NUCLEOTIDE SEQUENCE [LARGE SCALE GENOMIC DNA]</scope>
    <source>
        <strain evidence="8">A-37</strain>
    </source>
</reference>
<comment type="similarity">
    <text evidence="2">Belongs to the unc-93 family.</text>
</comment>
<feature type="transmembrane region" description="Helical" evidence="6">
    <location>
        <begin position="329"/>
        <end position="348"/>
    </location>
</feature>
<dbReference type="GO" id="GO:0015459">
    <property type="term" value="F:potassium channel regulator activity"/>
    <property type="evidence" value="ECO:0007669"/>
    <property type="project" value="TreeGrafter"/>
</dbReference>
<dbReference type="STRING" id="139723.A0A182MMG8"/>
<evidence type="ECO:0000256" key="6">
    <source>
        <dbReference type="SAM" id="Phobius"/>
    </source>
</evidence>
<evidence type="ECO:0000256" key="4">
    <source>
        <dbReference type="ARBA" id="ARBA00022989"/>
    </source>
</evidence>
<proteinExistence type="inferred from homology"/>
<reference evidence="7" key="2">
    <citation type="submission" date="2020-05" db="UniProtKB">
        <authorList>
            <consortium name="EnsemblMetazoa"/>
        </authorList>
    </citation>
    <scope>IDENTIFICATION</scope>
    <source>
        <strain evidence="7">A-37</strain>
    </source>
</reference>
<evidence type="ECO:0000256" key="2">
    <source>
        <dbReference type="ARBA" id="ARBA00009172"/>
    </source>
</evidence>
<keyword evidence="5 6" id="KW-0472">Membrane</keyword>
<dbReference type="EnsemblMetazoa" id="ACUA021820-RA">
    <property type="protein sequence ID" value="ACUA021820-PA"/>
    <property type="gene ID" value="ACUA021820"/>
</dbReference>
<organism evidence="7 8">
    <name type="scientific">Anopheles culicifacies</name>
    <dbReference type="NCBI Taxonomy" id="139723"/>
    <lineage>
        <taxon>Eukaryota</taxon>
        <taxon>Metazoa</taxon>
        <taxon>Ecdysozoa</taxon>
        <taxon>Arthropoda</taxon>
        <taxon>Hexapoda</taxon>
        <taxon>Insecta</taxon>
        <taxon>Pterygota</taxon>
        <taxon>Neoptera</taxon>
        <taxon>Endopterygota</taxon>
        <taxon>Diptera</taxon>
        <taxon>Nematocera</taxon>
        <taxon>Culicoidea</taxon>
        <taxon>Culicidae</taxon>
        <taxon>Anophelinae</taxon>
        <taxon>Anopheles</taxon>
        <taxon>culicifacies species complex</taxon>
    </lineage>
</organism>
<dbReference type="InterPro" id="IPR010291">
    <property type="entry name" value="Ion_channel_UNC-93"/>
</dbReference>
<dbReference type="InterPro" id="IPR036259">
    <property type="entry name" value="MFS_trans_sf"/>
</dbReference>
<feature type="transmembrane region" description="Helical" evidence="6">
    <location>
        <begin position="119"/>
        <end position="136"/>
    </location>
</feature>
<keyword evidence="4 6" id="KW-1133">Transmembrane helix</keyword>
<feature type="transmembrane region" description="Helical" evidence="6">
    <location>
        <begin position="536"/>
        <end position="553"/>
    </location>
</feature>
<dbReference type="Proteomes" id="UP000075883">
    <property type="component" value="Unassembled WGS sequence"/>
</dbReference>
<feature type="transmembrane region" description="Helical" evidence="6">
    <location>
        <begin position="250"/>
        <end position="272"/>
    </location>
</feature>
<dbReference type="VEuPathDB" id="VectorBase:ACUA021820"/>
<evidence type="ECO:0000313" key="8">
    <source>
        <dbReference type="Proteomes" id="UP000075883"/>
    </source>
</evidence>
<feature type="transmembrane region" description="Helical" evidence="6">
    <location>
        <begin position="447"/>
        <end position="466"/>
    </location>
</feature>
<evidence type="ECO:0008006" key="9">
    <source>
        <dbReference type="Google" id="ProtNLM"/>
    </source>
</evidence>
<feature type="transmembrane region" description="Helical" evidence="6">
    <location>
        <begin position="384"/>
        <end position="402"/>
    </location>
</feature>
<evidence type="ECO:0000256" key="5">
    <source>
        <dbReference type="ARBA" id="ARBA00023136"/>
    </source>
</evidence>
<dbReference type="GO" id="GO:0055120">
    <property type="term" value="C:striated muscle dense body"/>
    <property type="evidence" value="ECO:0007669"/>
    <property type="project" value="TreeGrafter"/>
</dbReference>
<dbReference type="InterPro" id="IPR051951">
    <property type="entry name" value="UNC-93_regulatory"/>
</dbReference>
<dbReference type="Pfam" id="PF05978">
    <property type="entry name" value="UNC-93"/>
    <property type="match status" value="1"/>
</dbReference>
<dbReference type="EMBL" id="AXCM01002861">
    <property type="status" value="NOT_ANNOTATED_CDS"/>
    <property type="molecule type" value="Genomic_DNA"/>
</dbReference>
<dbReference type="GO" id="GO:0006937">
    <property type="term" value="P:regulation of muscle contraction"/>
    <property type="evidence" value="ECO:0007669"/>
    <property type="project" value="TreeGrafter"/>
</dbReference>
<accession>A0A182MMG8</accession>
<name>A0A182MMG8_9DIPT</name>
<evidence type="ECO:0000256" key="3">
    <source>
        <dbReference type="ARBA" id="ARBA00022692"/>
    </source>
</evidence>
<feature type="transmembrane region" description="Helical" evidence="6">
    <location>
        <begin position="414"/>
        <end position="435"/>
    </location>
</feature>
<dbReference type="Gene3D" id="1.20.1250.20">
    <property type="entry name" value="MFS general substrate transporter like domains"/>
    <property type="match status" value="1"/>
</dbReference>
<feature type="transmembrane region" description="Helical" evidence="6">
    <location>
        <begin position="208"/>
        <end position="229"/>
    </location>
</feature>
<dbReference type="PANTHER" id="PTHR19444:SF50">
    <property type="match status" value="1"/>
</dbReference>
<keyword evidence="3 6" id="KW-0812">Transmembrane</keyword>
<keyword evidence="8" id="KW-1185">Reference proteome</keyword>
<feature type="transmembrane region" description="Helical" evidence="6">
    <location>
        <begin position="156"/>
        <end position="177"/>
    </location>
</feature>
<feature type="transmembrane region" description="Helical" evidence="6">
    <location>
        <begin position="184"/>
        <end position="202"/>
    </location>
</feature>